<gene>
    <name evidence="1" type="ORF">PUN28_006164</name>
</gene>
<keyword evidence="2" id="KW-1185">Reference proteome</keyword>
<name>A0AAW2G920_9HYME</name>
<evidence type="ECO:0000313" key="1">
    <source>
        <dbReference type="EMBL" id="KAL0124148.1"/>
    </source>
</evidence>
<accession>A0AAW2G920</accession>
<dbReference type="Proteomes" id="UP001430953">
    <property type="component" value="Unassembled WGS sequence"/>
</dbReference>
<dbReference type="EMBL" id="JADYXP020000005">
    <property type="protein sequence ID" value="KAL0124148.1"/>
    <property type="molecule type" value="Genomic_DNA"/>
</dbReference>
<comment type="caution">
    <text evidence="1">The sequence shown here is derived from an EMBL/GenBank/DDBJ whole genome shotgun (WGS) entry which is preliminary data.</text>
</comment>
<dbReference type="AlphaFoldDB" id="A0AAW2G920"/>
<protein>
    <submittedName>
        <fullName evidence="1">Uncharacterized protein</fullName>
    </submittedName>
</protein>
<organism evidence="1 2">
    <name type="scientific">Cardiocondyla obscurior</name>
    <dbReference type="NCBI Taxonomy" id="286306"/>
    <lineage>
        <taxon>Eukaryota</taxon>
        <taxon>Metazoa</taxon>
        <taxon>Ecdysozoa</taxon>
        <taxon>Arthropoda</taxon>
        <taxon>Hexapoda</taxon>
        <taxon>Insecta</taxon>
        <taxon>Pterygota</taxon>
        <taxon>Neoptera</taxon>
        <taxon>Endopterygota</taxon>
        <taxon>Hymenoptera</taxon>
        <taxon>Apocrita</taxon>
        <taxon>Aculeata</taxon>
        <taxon>Formicoidea</taxon>
        <taxon>Formicidae</taxon>
        <taxon>Myrmicinae</taxon>
        <taxon>Cardiocondyla</taxon>
    </lineage>
</organism>
<proteinExistence type="predicted"/>
<reference evidence="1 2" key="1">
    <citation type="submission" date="2023-03" db="EMBL/GenBank/DDBJ databases">
        <title>High recombination rates correlate with genetic variation in Cardiocondyla obscurior ants.</title>
        <authorList>
            <person name="Errbii M."/>
        </authorList>
    </citation>
    <scope>NUCLEOTIDE SEQUENCE [LARGE SCALE GENOMIC DNA]</scope>
    <source>
        <strain evidence="1">Alpha-2009</strain>
        <tissue evidence="1">Whole body</tissue>
    </source>
</reference>
<evidence type="ECO:0000313" key="2">
    <source>
        <dbReference type="Proteomes" id="UP001430953"/>
    </source>
</evidence>
<sequence>MLFKFSIKRSKNNSADYSICTYKLETFIWKSKHLPLFELIKEILILRRNKVYFLTTLFKTYSFDNNVNTYHIGTDKLQKKLQMFLNYTKLKPYTWAPTGRITDNIFFSIIKTMRAQVIRNKKGKNGKPRAHSELPREFSLDPSTITCGIFSV</sequence>